<protein>
    <submittedName>
        <fullName evidence="13">Leucine rich repeat protein</fullName>
    </submittedName>
</protein>
<feature type="active site" description="Glycyl thioester intermediate" evidence="11">
    <location>
        <position position="296"/>
    </location>
</feature>
<keyword evidence="8 11" id="KW-0833">Ubl conjugation pathway</keyword>
<dbReference type="GO" id="GO:0005576">
    <property type="term" value="C:extracellular region"/>
    <property type="evidence" value="ECO:0007669"/>
    <property type="project" value="UniProtKB-SubCell"/>
</dbReference>
<dbReference type="GO" id="GO:0030430">
    <property type="term" value="C:host cell cytoplasm"/>
    <property type="evidence" value="ECO:0007669"/>
    <property type="project" value="UniProtKB-SubCell"/>
</dbReference>
<dbReference type="PROSITE" id="PS52053">
    <property type="entry name" value="NEL"/>
    <property type="match status" value="1"/>
</dbReference>
<evidence type="ECO:0000259" key="12">
    <source>
        <dbReference type="PROSITE" id="PS52053"/>
    </source>
</evidence>
<dbReference type="Gene3D" id="3.80.10.10">
    <property type="entry name" value="Ribonuclease Inhibitor"/>
    <property type="match status" value="1"/>
</dbReference>
<dbReference type="GO" id="GO:0016567">
    <property type="term" value="P:protein ubiquitination"/>
    <property type="evidence" value="ECO:0007669"/>
    <property type="project" value="InterPro"/>
</dbReference>
<evidence type="ECO:0000256" key="3">
    <source>
        <dbReference type="ARBA" id="ARBA00009868"/>
    </source>
</evidence>
<comment type="similarity">
    <text evidence="3 11">Belongs to the LRR-containing bacterial E3 ligase family.</text>
</comment>
<dbReference type="GO" id="GO:0004842">
    <property type="term" value="F:ubiquitin-protein transferase activity"/>
    <property type="evidence" value="ECO:0007669"/>
    <property type="project" value="UniProtKB-UniRule"/>
</dbReference>
<dbReference type="Proteomes" id="UP000282597">
    <property type="component" value="Chromosome"/>
</dbReference>
<dbReference type="AlphaFoldDB" id="A0A2Z6EUL6"/>
<evidence type="ECO:0000313" key="13">
    <source>
        <dbReference type="EMBL" id="BBE09134.1"/>
    </source>
</evidence>
<dbReference type="SUPFAM" id="SSF52058">
    <property type="entry name" value="L domain-like"/>
    <property type="match status" value="1"/>
</dbReference>
<dbReference type="Gene3D" id="1.20.58.360">
    <property type="entry name" value="Shigella T3SS effector IpaH defines"/>
    <property type="match status" value="1"/>
</dbReference>
<keyword evidence="10 11" id="KW-1035">Host cytoplasm</keyword>
<keyword evidence="9 11" id="KW-0832">Ubl conjugation</keyword>
<dbReference type="PROSITE" id="PS51257">
    <property type="entry name" value="PROKAR_LIPOPROTEIN"/>
    <property type="match status" value="1"/>
</dbReference>
<evidence type="ECO:0000256" key="10">
    <source>
        <dbReference type="ARBA" id="ARBA00023200"/>
    </source>
</evidence>
<evidence type="ECO:0000256" key="11">
    <source>
        <dbReference type="PROSITE-ProRule" id="PRU01398"/>
    </source>
</evidence>
<dbReference type="KEGG" id="mcys:MCB1EB_0973"/>
<reference evidence="13 14" key="1">
    <citation type="journal article" date="2018" name="Microbes Environ.">
        <title>Comparative Genomic Insights into Endofungal Lifestyles of Two Bacterial Endosymbionts, Mycoavidus cysteinexigens and Burkholderia rhizoxinica.</title>
        <authorList>
            <person name="Sharmin D."/>
            <person name="Guo Y."/>
            <person name="Nishizawa T."/>
            <person name="Ohshima S."/>
            <person name="Sato Y."/>
            <person name="Takashima Y."/>
            <person name="Narisawa K."/>
            <person name="Ohta H."/>
        </authorList>
    </citation>
    <scope>NUCLEOTIDE SEQUENCE [LARGE SCALE GENOMIC DNA]</scope>
    <source>
        <strain evidence="13 14">B1-EB</strain>
    </source>
</reference>
<dbReference type="PANTHER" id="PTHR47114:SF2">
    <property type="entry name" value="OLIGODENDROCYTE-MYELIN GLYCOPROTEIN"/>
    <property type="match status" value="1"/>
</dbReference>
<dbReference type="Pfam" id="PF14496">
    <property type="entry name" value="NEL"/>
    <property type="match status" value="1"/>
</dbReference>
<dbReference type="InterPro" id="IPR032675">
    <property type="entry name" value="LRR_dom_sf"/>
</dbReference>
<evidence type="ECO:0000256" key="5">
    <source>
        <dbReference type="ARBA" id="ARBA00022614"/>
    </source>
</evidence>
<keyword evidence="14" id="KW-1185">Reference proteome</keyword>
<evidence type="ECO:0000256" key="6">
    <source>
        <dbReference type="ARBA" id="ARBA00022679"/>
    </source>
</evidence>
<dbReference type="Gene3D" id="1.20.1270.130">
    <property type="entry name" value="Shigella T3SS effector IpaH domain"/>
    <property type="match status" value="1"/>
</dbReference>
<feature type="domain" description="NEL" evidence="12">
    <location>
        <begin position="204"/>
        <end position="500"/>
    </location>
</feature>
<proteinExistence type="inferred from homology"/>
<evidence type="ECO:0000256" key="9">
    <source>
        <dbReference type="ARBA" id="ARBA00022843"/>
    </source>
</evidence>
<evidence type="ECO:0000256" key="1">
    <source>
        <dbReference type="ARBA" id="ARBA00004192"/>
    </source>
</evidence>
<keyword evidence="7" id="KW-0677">Repeat</keyword>
<dbReference type="EMBL" id="AP018150">
    <property type="protein sequence ID" value="BBE09134.1"/>
    <property type="molecule type" value="Genomic_DNA"/>
</dbReference>
<gene>
    <name evidence="13" type="ORF">MCB1EB_0973</name>
</gene>
<keyword evidence="5" id="KW-0433">Leucine-rich repeat</keyword>
<keyword evidence="6 11" id="KW-0808">Transferase</keyword>
<comment type="subcellular location">
    <subcellularLocation>
        <location evidence="1">Host cytoplasm</location>
    </subcellularLocation>
    <subcellularLocation>
        <location evidence="2">Secreted</location>
    </subcellularLocation>
</comment>
<keyword evidence="4 11" id="KW-0964">Secreted</keyword>
<evidence type="ECO:0000313" key="14">
    <source>
        <dbReference type="Proteomes" id="UP000282597"/>
    </source>
</evidence>
<accession>A0A2Z6EUL6</accession>
<dbReference type="InterPro" id="IPR029487">
    <property type="entry name" value="NEL_dom"/>
</dbReference>
<dbReference type="RefSeq" id="WP_045362471.1">
    <property type="nucleotide sequence ID" value="NZ_AP018150.1"/>
</dbReference>
<dbReference type="PANTHER" id="PTHR47114">
    <property type="match status" value="1"/>
</dbReference>
<dbReference type="InterPro" id="IPR051071">
    <property type="entry name" value="LRR-bact_E3_ubiq_ligases"/>
</dbReference>
<sequence length="500" mass="57523">MKRILLSILIVFFLLVGCGEGGQDIGKSENSNNETSTNKTSTIVKNPDLVELPDNWAKLKYWQTLESPGEKRGEAVLRIQQCHHCRILDLGGLNLTDLPEILGDFDNLKNVYLIILKNNKLSELPGFIQKLKILFFLDISNNEIRGMKNFPSCFNNIVIDIRGNPVADSIKNKINSDANNSRNLEYLEHFILEEATADKINALIARRYLVRTLQFLDISSAKENKPFENWITHITTKDALNFSDFLLRLSDTADARTRVGLEHLKQRLRCVLRELKEHEDLSPLCFDFVKEALGECGNRVSHGLNCIEQAFLNARAERGEISPNELVNIIVQQFRLNKLEAVISEKLKHLPSSTQVETYLAVQINLRDLWDLLIQEQDMLYPRLSGMTTPELDAIRQLLENVGRGAELLNFFAHHAAWQNYLKRTYSEEFECYETRCKALRDAWSNRPENMTEQQYIEEVNRIPVQIDEGLRELYINLTKQARIDLGISLLEENLQRNAL</sequence>
<evidence type="ECO:0000256" key="2">
    <source>
        <dbReference type="ARBA" id="ARBA00004613"/>
    </source>
</evidence>
<evidence type="ECO:0000256" key="8">
    <source>
        <dbReference type="ARBA" id="ARBA00022786"/>
    </source>
</evidence>
<comment type="PTM">
    <text evidence="11">Ubiquitinated in the presence of host E1 ubiquitin-activating enzyme, E2 ubiquitin-conjugating enzyme and ubiquitin.</text>
</comment>
<evidence type="ECO:0000256" key="4">
    <source>
        <dbReference type="ARBA" id="ARBA00022525"/>
    </source>
</evidence>
<evidence type="ECO:0000256" key="7">
    <source>
        <dbReference type="ARBA" id="ARBA00022737"/>
    </source>
</evidence>
<name>A0A2Z6EUL6_9BURK</name>
<organism evidence="13 14">
    <name type="scientific">Mycoavidus cysteinexigens</name>
    <dbReference type="NCBI Taxonomy" id="1553431"/>
    <lineage>
        <taxon>Bacteria</taxon>
        <taxon>Pseudomonadati</taxon>
        <taxon>Pseudomonadota</taxon>
        <taxon>Betaproteobacteria</taxon>
        <taxon>Burkholderiales</taxon>
        <taxon>Burkholderiaceae</taxon>
        <taxon>Mycoavidus</taxon>
    </lineage>
</organism>